<evidence type="ECO:0000313" key="1">
    <source>
        <dbReference type="EMBL" id="GMN32840.1"/>
    </source>
</evidence>
<dbReference type="Proteomes" id="UP001187192">
    <property type="component" value="Unassembled WGS sequence"/>
</dbReference>
<keyword evidence="3" id="KW-1185">Reference proteome</keyword>
<name>A0AA87Z9J1_FICCA</name>
<protein>
    <submittedName>
        <fullName evidence="2">Uncharacterized protein</fullName>
    </submittedName>
</protein>
<accession>A0AA87Z9J1</accession>
<proteinExistence type="predicted"/>
<evidence type="ECO:0000313" key="3">
    <source>
        <dbReference type="Proteomes" id="UP001187192"/>
    </source>
</evidence>
<gene>
    <name evidence="1" type="ORF">TIFTF001_041794</name>
    <name evidence="2" type="ORF">TIFTF001_041797</name>
</gene>
<organism evidence="2 3">
    <name type="scientific">Ficus carica</name>
    <name type="common">Common fig</name>
    <dbReference type="NCBI Taxonomy" id="3494"/>
    <lineage>
        <taxon>Eukaryota</taxon>
        <taxon>Viridiplantae</taxon>
        <taxon>Streptophyta</taxon>
        <taxon>Embryophyta</taxon>
        <taxon>Tracheophyta</taxon>
        <taxon>Spermatophyta</taxon>
        <taxon>Magnoliopsida</taxon>
        <taxon>eudicotyledons</taxon>
        <taxon>Gunneridae</taxon>
        <taxon>Pentapetalae</taxon>
        <taxon>rosids</taxon>
        <taxon>fabids</taxon>
        <taxon>Rosales</taxon>
        <taxon>Moraceae</taxon>
        <taxon>Ficeae</taxon>
        <taxon>Ficus</taxon>
    </lineage>
</organism>
<comment type="caution">
    <text evidence="2">The sequence shown here is derived from an EMBL/GenBank/DDBJ whole genome shotgun (WGS) entry which is preliminary data.</text>
</comment>
<reference evidence="2" key="1">
    <citation type="submission" date="2023-07" db="EMBL/GenBank/DDBJ databases">
        <title>draft genome sequence of fig (Ficus carica).</title>
        <authorList>
            <person name="Takahashi T."/>
            <person name="Nishimura K."/>
        </authorList>
    </citation>
    <scope>NUCLEOTIDE SEQUENCE</scope>
</reference>
<dbReference type="AlphaFoldDB" id="A0AA87Z9J1"/>
<dbReference type="EMBL" id="BTGU01002015">
    <property type="protein sequence ID" value="GMN32840.1"/>
    <property type="molecule type" value="Genomic_DNA"/>
</dbReference>
<dbReference type="EMBL" id="BTGU01002016">
    <property type="protein sequence ID" value="GMN32849.1"/>
    <property type="molecule type" value="Genomic_DNA"/>
</dbReference>
<sequence>MAAWANGGASNGQSRGRTAELGCAGERGAGLSRRTAALGCADERRRWAVRRTAGLVVTANGGAGWEKWRWLGDFSRPSTIERTICWET</sequence>
<evidence type="ECO:0000313" key="2">
    <source>
        <dbReference type="EMBL" id="GMN32849.1"/>
    </source>
</evidence>